<organism evidence="3 4">
    <name type="scientific">Rubrobacter taiwanensis</name>
    <dbReference type="NCBI Taxonomy" id="185139"/>
    <lineage>
        <taxon>Bacteria</taxon>
        <taxon>Bacillati</taxon>
        <taxon>Actinomycetota</taxon>
        <taxon>Rubrobacteria</taxon>
        <taxon>Rubrobacterales</taxon>
        <taxon>Rubrobacteraceae</taxon>
        <taxon>Rubrobacter</taxon>
    </lineage>
</organism>
<dbReference type="Proteomes" id="UP000295244">
    <property type="component" value="Unassembled WGS sequence"/>
</dbReference>
<dbReference type="SMART" id="SM00530">
    <property type="entry name" value="HTH_XRE"/>
    <property type="match status" value="1"/>
</dbReference>
<dbReference type="OrthoDB" id="5114244at2"/>
<dbReference type="Pfam" id="PF07883">
    <property type="entry name" value="Cupin_2"/>
    <property type="match status" value="1"/>
</dbReference>
<dbReference type="Gene3D" id="2.60.120.10">
    <property type="entry name" value="Jelly Rolls"/>
    <property type="match status" value="1"/>
</dbReference>
<dbReference type="GO" id="GO:0003700">
    <property type="term" value="F:DNA-binding transcription factor activity"/>
    <property type="evidence" value="ECO:0007669"/>
    <property type="project" value="TreeGrafter"/>
</dbReference>
<keyword evidence="4" id="KW-1185">Reference proteome</keyword>
<dbReference type="AlphaFoldDB" id="A0A4R1BHF7"/>
<dbReference type="SUPFAM" id="SSF47413">
    <property type="entry name" value="lambda repressor-like DNA-binding domains"/>
    <property type="match status" value="1"/>
</dbReference>
<dbReference type="Gene3D" id="1.10.260.40">
    <property type="entry name" value="lambda repressor-like DNA-binding domains"/>
    <property type="match status" value="1"/>
</dbReference>
<dbReference type="InterPro" id="IPR050807">
    <property type="entry name" value="TransReg_Diox_bact_type"/>
</dbReference>
<proteinExistence type="predicted"/>
<dbReference type="GO" id="GO:0005829">
    <property type="term" value="C:cytosol"/>
    <property type="evidence" value="ECO:0007669"/>
    <property type="project" value="TreeGrafter"/>
</dbReference>
<dbReference type="PANTHER" id="PTHR46797">
    <property type="entry name" value="HTH-TYPE TRANSCRIPTIONAL REGULATOR"/>
    <property type="match status" value="1"/>
</dbReference>
<dbReference type="GO" id="GO:0003677">
    <property type="term" value="F:DNA binding"/>
    <property type="evidence" value="ECO:0007669"/>
    <property type="project" value="UniProtKB-KW"/>
</dbReference>
<dbReference type="CDD" id="cd02209">
    <property type="entry name" value="cupin_XRE_C"/>
    <property type="match status" value="1"/>
</dbReference>
<dbReference type="InterPro" id="IPR011051">
    <property type="entry name" value="RmlC_Cupin_sf"/>
</dbReference>
<gene>
    <name evidence="3" type="ORF">E0L93_08255</name>
</gene>
<dbReference type="SUPFAM" id="SSF51182">
    <property type="entry name" value="RmlC-like cupins"/>
    <property type="match status" value="1"/>
</dbReference>
<dbReference type="Pfam" id="PF01381">
    <property type="entry name" value="HTH_3"/>
    <property type="match status" value="1"/>
</dbReference>
<dbReference type="EMBL" id="SKBU01000015">
    <property type="protein sequence ID" value="TCJ16716.1"/>
    <property type="molecule type" value="Genomic_DNA"/>
</dbReference>
<evidence type="ECO:0000256" key="1">
    <source>
        <dbReference type="ARBA" id="ARBA00023125"/>
    </source>
</evidence>
<dbReference type="InterPro" id="IPR013096">
    <property type="entry name" value="Cupin_2"/>
</dbReference>
<evidence type="ECO:0000313" key="3">
    <source>
        <dbReference type="EMBL" id="TCJ16716.1"/>
    </source>
</evidence>
<name>A0A4R1BHF7_9ACTN</name>
<sequence length="204" mass="22736">MTRGSGHDTGGTGREEEIRAIGAAIRRRRKERGMSLKELSERSGLSSGFLSLVERGRSALAITSLYNVARALDADMASFLPGERAMEERHPLPHVVRAEENSKLEMISSERTYKMLSPRGPGLVLEPLLVTVQPSEDFEEPYTHEGEEFAYVLSGELIYLVDGREYRLGPGDSIHVKSTVPHAIHNPSDEPAQVLWVLTPRLFR</sequence>
<evidence type="ECO:0000313" key="4">
    <source>
        <dbReference type="Proteomes" id="UP000295244"/>
    </source>
</evidence>
<dbReference type="RefSeq" id="WP_132690831.1">
    <property type="nucleotide sequence ID" value="NZ_SKBU01000015.1"/>
</dbReference>
<accession>A0A4R1BHF7</accession>
<reference evidence="3 4" key="1">
    <citation type="submission" date="2019-03" db="EMBL/GenBank/DDBJ databases">
        <title>Whole genome sequence of a novel Rubrobacter taiwanensis strain, isolated from Yellowstone National Park.</title>
        <authorList>
            <person name="Freed S."/>
            <person name="Ramaley R.F."/>
            <person name="Kyndt J.A."/>
        </authorList>
    </citation>
    <scope>NUCLEOTIDE SEQUENCE [LARGE SCALE GENOMIC DNA]</scope>
    <source>
        <strain evidence="3 4">Yellowstone</strain>
    </source>
</reference>
<dbReference type="CDD" id="cd00093">
    <property type="entry name" value="HTH_XRE"/>
    <property type="match status" value="1"/>
</dbReference>
<dbReference type="InterPro" id="IPR014710">
    <property type="entry name" value="RmlC-like_jellyroll"/>
</dbReference>
<protein>
    <submittedName>
        <fullName evidence="3">Cupin domain-containing protein</fullName>
    </submittedName>
</protein>
<dbReference type="InterPro" id="IPR001387">
    <property type="entry name" value="Cro/C1-type_HTH"/>
</dbReference>
<feature type="domain" description="HTH cro/C1-type" evidence="2">
    <location>
        <begin position="25"/>
        <end position="79"/>
    </location>
</feature>
<dbReference type="InterPro" id="IPR010982">
    <property type="entry name" value="Lambda_DNA-bd_dom_sf"/>
</dbReference>
<evidence type="ECO:0000259" key="2">
    <source>
        <dbReference type="PROSITE" id="PS50943"/>
    </source>
</evidence>
<dbReference type="PANTHER" id="PTHR46797:SF25">
    <property type="entry name" value="TRANSCRIPTIONAL REGULATOR"/>
    <property type="match status" value="1"/>
</dbReference>
<comment type="caution">
    <text evidence="3">The sequence shown here is derived from an EMBL/GenBank/DDBJ whole genome shotgun (WGS) entry which is preliminary data.</text>
</comment>
<dbReference type="PROSITE" id="PS50943">
    <property type="entry name" value="HTH_CROC1"/>
    <property type="match status" value="1"/>
</dbReference>
<keyword evidence="1" id="KW-0238">DNA-binding</keyword>